<feature type="domain" description="MYND-type" evidence="5">
    <location>
        <begin position="419"/>
        <end position="459"/>
    </location>
</feature>
<dbReference type="Proteomes" id="UP000521943">
    <property type="component" value="Unassembled WGS sequence"/>
</dbReference>
<evidence type="ECO:0000313" key="6">
    <source>
        <dbReference type="EMBL" id="KAF6754367.1"/>
    </source>
</evidence>
<keyword evidence="1" id="KW-0479">Metal-binding</keyword>
<organism evidence="6 7">
    <name type="scientific">Ephemerocybe angulata</name>
    <dbReference type="NCBI Taxonomy" id="980116"/>
    <lineage>
        <taxon>Eukaryota</taxon>
        <taxon>Fungi</taxon>
        <taxon>Dikarya</taxon>
        <taxon>Basidiomycota</taxon>
        <taxon>Agaricomycotina</taxon>
        <taxon>Agaricomycetes</taxon>
        <taxon>Agaricomycetidae</taxon>
        <taxon>Agaricales</taxon>
        <taxon>Agaricineae</taxon>
        <taxon>Psathyrellaceae</taxon>
        <taxon>Ephemerocybe</taxon>
    </lineage>
</organism>
<dbReference type="SUPFAM" id="SSF144232">
    <property type="entry name" value="HIT/MYND zinc finger-like"/>
    <property type="match status" value="1"/>
</dbReference>
<dbReference type="InterPro" id="IPR002893">
    <property type="entry name" value="Znf_MYND"/>
</dbReference>
<keyword evidence="3" id="KW-0862">Zinc</keyword>
<evidence type="ECO:0000313" key="7">
    <source>
        <dbReference type="Proteomes" id="UP000521943"/>
    </source>
</evidence>
<evidence type="ECO:0000256" key="3">
    <source>
        <dbReference type="ARBA" id="ARBA00022833"/>
    </source>
</evidence>
<evidence type="ECO:0000256" key="2">
    <source>
        <dbReference type="ARBA" id="ARBA00022771"/>
    </source>
</evidence>
<proteinExistence type="predicted"/>
<reference evidence="6 7" key="1">
    <citation type="submission" date="2020-07" db="EMBL/GenBank/DDBJ databases">
        <title>Comparative genomics of pyrophilous fungi reveals a link between fire events and developmental genes.</title>
        <authorList>
            <consortium name="DOE Joint Genome Institute"/>
            <person name="Steindorff A.S."/>
            <person name="Carver A."/>
            <person name="Calhoun S."/>
            <person name="Stillman K."/>
            <person name="Liu H."/>
            <person name="Lipzen A."/>
            <person name="Pangilinan J."/>
            <person name="Labutti K."/>
            <person name="Bruns T.D."/>
            <person name="Grigoriev I.V."/>
        </authorList>
    </citation>
    <scope>NUCLEOTIDE SEQUENCE [LARGE SCALE GENOMIC DNA]</scope>
    <source>
        <strain evidence="6 7">CBS 144469</strain>
    </source>
</reference>
<gene>
    <name evidence="6" type="ORF">DFP72DRAFT_898862</name>
</gene>
<evidence type="ECO:0000256" key="1">
    <source>
        <dbReference type="ARBA" id="ARBA00022723"/>
    </source>
</evidence>
<dbReference type="Gene3D" id="6.10.140.2220">
    <property type="match status" value="1"/>
</dbReference>
<dbReference type="AlphaFoldDB" id="A0A8H6M7R5"/>
<comment type="caution">
    <text evidence="6">The sequence shown here is derived from an EMBL/GenBank/DDBJ whole genome shotgun (WGS) entry which is preliminary data.</text>
</comment>
<dbReference type="PROSITE" id="PS50865">
    <property type="entry name" value="ZF_MYND_2"/>
    <property type="match status" value="1"/>
</dbReference>
<dbReference type="GO" id="GO:0008270">
    <property type="term" value="F:zinc ion binding"/>
    <property type="evidence" value="ECO:0007669"/>
    <property type="project" value="UniProtKB-KW"/>
</dbReference>
<feature type="non-terminal residue" evidence="6">
    <location>
        <position position="633"/>
    </location>
</feature>
<name>A0A8H6M7R5_9AGAR</name>
<dbReference type="EMBL" id="JACGCI010000034">
    <property type="protein sequence ID" value="KAF6754367.1"/>
    <property type="molecule type" value="Genomic_DNA"/>
</dbReference>
<dbReference type="Pfam" id="PF01753">
    <property type="entry name" value="zf-MYND"/>
    <property type="match status" value="1"/>
</dbReference>
<protein>
    <recommendedName>
        <fullName evidence="5">MYND-type domain-containing protein</fullName>
    </recommendedName>
</protein>
<evidence type="ECO:0000256" key="4">
    <source>
        <dbReference type="PROSITE-ProRule" id="PRU00134"/>
    </source>
</evidence>
<evidence type="ECO:0000259" key="5">
    <source>
        <dbReference type="PROSITE" id="PS50865"/>
    </source>
</evidence>
<keyword evidence="7" id="KW-1185">Reference proteome</keyword>
<keyword evidence="2 4" id="KW-0863">Zinc-finger</keyword>
<accession>A0A8H6M7R5</accession>
<sequence>HSVLPTRKADSPEPETVEQLWDIYSSLTPRNCTVGTVKTILKHLRLELVPNAYDAYSDRALACVTLLSTIAAICREKPVLNRDFIDVLTGDAVDGICMWINFCLHFGLSFPMDKTPGADFRQAYFIQSQLLCDLLETSPEATDRFLSASSFFDLLIRIWMTEGKAGEVFMDLASRKPCPILLLMMKVLQSEEGPPMLVHRIMARPPSFATHFAERFTLRAHQSLDKAVTKALLGKATGYVDGLMSATGLLLKESQSLIGGFRRVDYLGEFSVVLNGLSKQAEEKDPGLLFPTMLRVTATAFKLILDQKSRSVHNNRELFAGGFLEHFLRILPAIPSTDKISNGVAINHLQILGFYTIYPCVMKTIIQTPHPVELISRLERTANPAVKNTWRDFAMALSEAGKVLTKMKDRRGICDYASCTSRTREMKSKGKQCSYCSSVVYCSTKCQESDWVKYHQAECKQAHQVHSCRKSSHTLYSHASRSFHVAFLERLYNEQAPTLPQDYHEECPGLEFHQVLPILNCQSVALSITFEPLVASKLSDSTNSEEDTRLSWNRKQVQFLQSYLEPRFVGMVDYCRYRKKDINGTRLVEGVFPLGDRLAVFLTLELERVDQKWEAVYSIARYGQLIPKHGRGR</sequence>
<dbReference type="OrthoDB" id="3069301at2759"/>